<feature type="compositionally biased region" description="Basic and acidic residues" evidence="1">
    <location>
        <begin position="207"/>
        <end position="216"/>
    </location>
</feature>
<evidence type="ECO:0000256" key="2">
    <source>
        <dbReference type="SAM" id="SignalP"/>
    </source>
</evidence>
<dbReference type="Proteomes" id="UP000515804">
    <property type="component" value="Chromosome"/>
</dbReference>
<dbReference type="Pfam" id="PF13202">
    <property type="entry name" value="EF-hand_5"/>
    <property type="match status" value="6"/>
</dbReference>
<dbReference type="AlphaFoldDB" id="A0A7G9SQX8"/>
<evidence type="ECO:0000313" key="5">
    <source>
        <dbReference type="Proteomes" id="UP000515804"/>
    </source>
</evidence>
<dbReference type="KEGG" id="tcn:H9L16_00975"/>
<keyword evidence="2" id="KW-0732">Signal</keyword>
<feature type="domain" description="EF-hand" evidence="3">
    <location>
        <begin position="200"/>
        <end position="235"/>
    </location>
</feature>
<evidence type="ECO:0000313" key="4">
    <source>
        <dbReference type="EMBL" id="QNN70253.1"/>
    </source>
</evidence>
<feature type="region of interest" description="Disordered" evidence="1">
    <location>
        <begin position="67"/>
        <end position="109"/>
    </location>
</feature>
<dbReference type="RefSeq" id="WP_187552769.1">
    <property type="nucleotide sequence ID" value="NZ_BMZL01000001.1"/>
</dbReference>
<evidence type="ECO:0000256" key="1">
    <source>
        <dbReference type="SAM" id="MobiDB-lite"/>
    </source>
</evidence>
<dbReference type="EMBL" id="CP060719">
    <property type="protein sequence ID" value="QNN70253.1"/>
    <property type="molecule type" value="Genomic_DNA"/>
</dbReference>
<dbReference type="PROSITE" id="PS00018">
    <property type="entry name" value="EF_HAND_1"/>
    <property type="match status" value="2"/>
</dbReference>
<sequence length="242" mass="26102">MKKLHILALAIAAALASTFAVAQTATPATGVRAAPRIDANGDGVIDRAEAAKAPRLAAKFDQLDVNKDGKLTASERPQRAHGKRGGGRGGDRMQALDSDKDGRISRTEANAGNAGFAARFSEMDANKDGYLDRTDRELRMSRERAAFFTGADANRDGKLSRDEYAVEQGARGAERREQFAQRVEAAGKTPKARRVPTEAEQLQRAGKAFDRMDANKDGTVTRAEFDAAKPMHGGKGTHPRKR</sequence>
<reference evidence="4 5" key="1">
    <citation type="submission" date="2020-08" db="EMBL/GenBank/DDBJ databases">
        <title>Genome sequence of Thermomonas carbonis KCTC 42013T.</title>
        <authorList>
            <person name="Hyun D.-W."/>
            <person name="Bae J.-W."/>
        </authorList>
    </citation>
    <scope>NUCLEOTIDE SEQUENCE [LARGE SCALE GENOMIC DNA]</scope>
    <source>
        <strain evidence="4 5">KCTC 42013</strain>
    </source>
</reference>
<gene>
    <name evidence="4" type="ORF">H9L16_00975</name>
</gene>
<feature type="compositionally biased region" description="Basic and acidic residues" evidence="1">
    <location>
        <begin position="97"/>
        <end position="106"/>
    </location>
</feature>
<dbReference type="InterPro" id="IPR002048">
    <property type="entry name" value="EF_hand_dom"/>
</dbReference>
<dbReference type="InterPro" id="IPR018247">
    <property type="entry name" value="EF_Hand_1_Ca_BS"/>
</dbReference>
<proteinExistence type="predicted"/>
<feature type="region of interest" description="Disordered" evidence="1">
    <location>
        <begin position="170"/>
        <end position="242"/>
    </location>
</feature>
<accession>A0A7G9SQX8</accession>
<feature type="chain" id="PRO_5028805817" description="EF-hand domain-containing protein" evidence="2">
    <location>
        <begin position="23"/>
        <end position="242"/>
    </location>
</feature>
<feature type="signal peptide" evidence="2">
    <location>
        <begin position="1"/>
        <end position="22"/>
    </location>
</feature>
<protein>
    <recommendedName>
        <fullName evidence="3">EF-hand domain-containing protein</fullName>
    </recommendedName>
</protein>
<dbReference type="PANTHER" id="PTHR10827">
    <property type="entry name" value="RETICULOCALBIN"/>
    <property type="match status" value="1"/>
</dbReference>
<keyword evidence="5" id="KW-1185">Reference proteome</keyword>
<evidence type="ECO:0000259" key="3">
    <source>
        <dbReference type="PROSITE" id="PS50222"/>
    </source>
</evidence>
<dbReference type="GO" id="GO:0005509">
    <property type="term" value="F:calcium ion binding"/>
    <property type="evidence" value="ECO:0007669"/>
    <property type="project" value="InterPro"/>
</dbReference>
<name>A0A7G9SQX8_9GAMM</name>
<dbReference type="PANTHER" id="PTHR10827:SF85">
    <property type="entry name" value="CALCIUM-BINDING PROTEIN"/>
    <property type="match status" value="1"/>
</dbReference>
<dbReference type="PROSITE" id="PS50222">
    <property type="entry name" value="EF_HAND_2"/>
    <property type="match status" value="1"/>
</dbReference>
<dbReference type="InterPro" id="IPR011992">
    <property type="entry name" value="EF-hand-dom_pair"/>
</dbReference>
<dbReference type="SUPFAM" id="SSF47473">
    <property type="entry name" value="EF-hand"/>
    <property type="match status" value="2"/>
</dbReference>
<dbReference type="Gene3D" id="1.10.238.10">
    <property type="entry name" value="EF-hand"/>
    <property type="match status" value="3"/>
</dbReference>
<organism evidence="4 5">
    <name type="scientific">Thermomonas carbonis</name>
    <dbReference type="NCBI Taxonomy" id="1463158"/>
    <lineage>
        <taxon>Bacteria</taxon>
        <taxon>Pseudomonadati</taxon>
        <taxon>Pseudomonadota</taxon>
        <taxon>Gammaproteobacteria</taxon>
        <taxon>Lysobacterales</taxon>
        <taxon>Lysobacteraceae</taxon>
        <taxon>Thermomonas</taxon>
    </lineage>
</organism>